<dbReference type="PANTHER" id="PTHR15989">
    <property type="entry name" value="VEZATIN"/>
    <property type="match status" value="1"/>
</dbReference>
<evidence type="ECO:0000256" key="2">
    <source>
        <dbReference type="ARBA" id="ARBA00004536"/>
    </source>
</evidence>
<dbReference type="InterPro" id="IPR026859">
    <property type="entry name" value="Myosin-bd"/>
</dbReference>
<comment type="subcellular location">
    <subcellularLocation>
        <location evidence="2">Cell junction</location>
        <location evidence="2">Adherens junction</location>
    </subcellularLocation>
    <subcellularLocation>
        <location evidence="3">Cell membrane</location>
        <topology evidence="3">Multi-pass membrane protein</topology>
    </subcellularLocation>
    <subcellularLocation>
        <location evidence="1">Nucleus</location>
    </subcellularLocation>
</comment>
<feature type="domain" description="Myosin-binding" evidence="15">
    <location>
        <begin position="159"/>
        <end position="438"/>
    </location>
</feature>
<dbReference type="GO" id="GO:0005886">
    <property type="term" value="C:plasma membrane"/>
    <property type="evidence" value="ECO:0007669"/>
    <property type="project" value="UniProtKB-SubCell"/>
</dbReference>
<evidence type="ECO:0000256" key="3">
    <source>
        <dbReference type="ARBA" id="ARBA00004651"/>
    </source>
</evidence>
<evidence type="ECO:0000313" key="17">
    <source>
        <dbReference type="Proteomes" id="UP001219355"/>
    </source>
</evidence>
<evidence type="ECO:0000256" key="7">
    <source>
        <dbReference type="ARBA" id="ARBA00022692"/>
    </source>
</evidence>
<dbReference type="Pfam" id="PF12632">
    <property type="entry name" value="Vezatin"/>
    <property type="match status" value="1"/>
</dbReference>
<dbReference type="GO" id="GO:0005634">
    <property type="term" value="C:nucleus"/>
    <property type="evidence" value="ECO:0007669"/>
    <property type="project" value="UniProtKB-SubCell"/>
</dbReference>
<keyword evidence="12" id="KW-0539">Nucleus</keyword>
<feature type="transmembrane region" description="Helical" evidence="14">
    <location>
        <begin position="180"/>
        <end position="199"/>
    </location>
</feature>
<keyword evidence="17" id="KW-1185">Reference proteome</keyword>
<dbReference type="GO" id="GO:0017022">
    <property type="term" value="F:myosin binding"/>
    <property type="evidence" value="ECO:0007669"/>
    <property type="project" value="InterPro"/>
</dbReference>
<feature type="region of interest" description="Disordered" evidence="13">
    <location>
        <begin position="1"/>
        <end position="54"/>
    </location>
</feature>
<evidence type="ECO:0000256" key="11">
    <source>
        <dbReference type="ARBA" id="ARBA00023136"/>
    </source>
</evidence>
<evidence type="ECO:0000256" key="1">
    <source>
        <dbReference type="ARBA" id="ARBA00004123"/>
    </source>
</evidence>
<evidence type="ECO:0000256" key="4">
    <source>
        <dbReference type="ARBA" id="ARBA00007245"/>
    </source>
</evidence>
<name>A0AAF0IIN0_9EURO</name>
<gene>
    <name evidence="16" type="ORF">PRK78_003756</name>
</gene>
<keyword evidence="8" id="KW-0965">Cell junction</keyword>
<accession>A0AAF0IIN0</accession>
<dbReference type="GO" id="GO:0098609">
    <property type="term" value="P:cell-cell adhesion"/>
    <property type="evidence" value="ECO:0007669"/>
    <property type="project" value="InterPro"/>
</dbReference>
<sequence>METFVHEDSPLADYLEGSGEAKPDWIPQNLESQPPEPAESSPGNFAPAGRPKLQDRIRNKLPAPLRLKHSNKREALTKIQDACVAVLSARIGKGDNERFVEQFGYIVVASQLLNEPTPPVYTSIAGLVAKGTEVIHEPATPDPAIFSLHGVIFSALASFSVVWLFHWTRPRQGARWRVKRLLILVFVLAAVAVGFYMFARRQWLKYIRHEALNVVKVLVGNAQNFDTVSSASVLLIQEVELVSRGYRLSTPMPPVTRLEEQTQTKRCLRLRRILSECMSEMLGHCLAAKRKLRAYTDNTNLARYYDIYNFSPEELDEAESSLADYDPGEKTSLKSLRILFSRLYAVRKSLLCCLLALPADGTQLDAKRWGVAVEEMQRLATSSGACIQRLTDVLHEQDHDIAVTSPRSKLTPDTRERHRAQLRRLNSLSQGIRGLHAKMHLIREESDACLEKAAEDSEHSSSLMSQYESIGADLRGLLQEWEAGKSTLLANMERPERLSRPASILKSPVSPTFSLGGITAVDGSPAAALRALNGEDTSLPSPDHDMNDEEVFEAVALPRKRSSMTREERIARVKEDRAKQHAARERTDANAHMLRELETVIKLRPRGKGGPRVTSI</sequence>
<comment type="similarity">
    <text evidence="4">Belongs to the vezatin family.</text>
</comment>
<feature type="transmembrane region" description="Helical" evidence="14">
    <location>
        <begin position="146"/>
        <end position="168"/>
    </location>
</feature>
<dbReference type="EMBL" id="CP120628">
    <property type="protein sequence ID" value="WEW58288.1"/>
    <property type="molecule type" value="Genomic_DNA"/>
</dbReference>
<keyword evidence="9 14" id="KW-1133">Transmembrane helix</keyword>
<organism evidence="16 17">
    <name type="scientific">Emydomyces testavorans</name>
    <dbReference type="NCBI Taxonomy" id="2070801"/>
    <lineage>
        <taxon>Eukaryota</taxon>
        <taxon>Fungi</taxon>
        <taxon>Dikarya</taxon>
        <taxon>Ascomycota</taxon>
        <taxon>Pezizomycotina</taxon>
        <taxon>Eurotiomycetes</taxon>
        <taxon>Eurotiomycetidae</taxon>
        <taxon>Onygenales</taxon>
        <taxon>Nannizziopsiaceae</taxon>
        <taxon>Emydomyces</taxon>
    </lineage>
</organism>
<proteinExistence type="inferred from homology"/>
<reference evidence="16" key="1">
    <citation type="submission" date="2023-03" db="EMBL/GenBank/DDBJ databases">
        <title>Emydomyces testavorans Genome Sequence.</title>
        <authorList>
            <person name="Hoyer L."/>
        </authorList>
    </citation>
    <scope>NUCLEOTIDE SEQUENCE</scope>
    <source>
        <strain evidence="16">16-2883</strain>
    </source>
</reference>
<dbReference type="PANTHER" id="PTHR15989:SF5">
    <property type="entry name" value="VEZATIN"/>
    <property type="match status" value="1"/>
</dbReference>
<keyword evidence="10" id="KW-0175">Coiled coil</keyword>
<evidence type="ECO:0000256" key="10">
    <source>
        <dbReference type="ARBA" id="ARBA00023054"/>
    </source>
</evidence>
<evidence type="ECO:0000259" key="15">
    <source>
        <dbReference type="Pfam" id="PF12632"/>
    </source>
</evidence>
<keyword evidence="7 14" id="KW-0812">Transmembrane</keyword>
<evidence type="ECO:0000256" key="8">
    <source>
        <dbReference type="ARBA" id="ARBA00022949"/>
    </source>
</evidence>
<keyword evidence="11 14" id="KW-0472">Membrane</keyword>
<dbReference type="Proteomes" id="UP001219355">
    <property type="component" value="Chromosome 2"/>
</dbReference>
<protein>
    <recommendedName>
        <fullName evidence="5">Vezatin</fullName>
    </recommendedName>
</protein>
<evidence type="ECO:0000256" key="5">
    <source>
        <dbReference type="ARBA" id="ARBA00018125"/>
    </source>
</evidence>
<evidence type="ECO:0000256" key="14">
    <source>
        <dbReference type="SAM" id="Phobius"/>
    </source>
</evidence>
<evidence type="ECO:0000256" key="12">
    <source>
        <dbReference type="ARBA" id="ARBA00023242"/>
    </source>
</evidence>
<evidence type="ECO:0000256" key="9">
    <source>
        <dbReference type="ARBA" id="ARBA00022989"/>
    </source>
</evidence>
<evidence type="ECO:0000256" key="6">
    <source>
        <dbReference type="ARBA" id="ARBA00022475"/>
    </source>
</evidence>
<evidence type="ECO:0000256" key="13">
    <source>
        <dbReference type="SAM" id="MobiDB-lite"/>
    </source>
</evidence>
<keyword evidence="6" id="KW-1003">Cell membrane</keyword>
<dbReference type="AlphaFoldDB" id="A0AAF0IIN0"/>
<evidence type="ECO:0000313" key="16">
    <source>
        <dbReference type="EMBL" id="WEW58288.1"/>
    </source>
</evidence>
<dbReference type="InterPro" id="IPR026858">
    <property type="entry name" value="Vezatin"/>
</dbReference>